<evidence type="ECO:0000256" key="12">
    <source>
        <dbReference type="SAM" id="Phobius"/>
    </source>
</evidence>
<dbReference type="PANTHER" id="PTHR43550:SF3">
    <property type="entry name" value="3-KETODIHYDROSPHINGOSINE REDUCTASE"/>
    <property type="match status" value="1"/>
</dbReference>
<dbReference type="HOGENOM" id="CLU_010194_3_0_1"/>
<evidence type="ECO:0000256" key="6">
    <source>
        <dbReference type="ARBA" id="ARBA00022919"/>
    </source>
</evidence>
<sequence length="338" mass="35876">MSAGSNGVFAATASTTALAAILVSILLSSIMGALRSNRWKPHAKHVFITGGSQGLGLALAELLASKGAHVTICSRTESKLREAVGKVKAAAKSDAQKIEYVAADVSTFEGAKRAIEACSVVPDTVFCCAGGAKPGFFLEQTESDFEKGMKTDYWTCLATAHAAANAMARTNVVDGKIVLVSSTLGLIGMVGYSQYGPMKHAIRGLAESLRSELILYGISVHAYFPGTIFTPGLEEENKTKPDITRQIEGTEDGSTPAQCAKGLVKGIERGHFFITTDFSTELFRVAALGAGPTNRGVVDRMIALVGWVAIPVWRTFIADRAIKKHRKQHQASLASQSK</sequence>
<dbReference type="EC" id="1.1.1.102" evidence="9"/>
<keyword evidence="6" id="KW-0746">Sphingolipid metabolism</keyword>
<dbReference type="Proteomes" id="UP000008867">
    <property type="component" value="Chromosome 10"/>
</dbReference>
<dbReference type="GO" id="GO:0030148">
    <property type="term" value="P:sphingolipid biosynthetic process"/>
    <property type="evidence" value="ECO:0007669"/>
    <property type="project" value="InterPro"/>
</dbReference>
<dbReference type="SUPFAM" id="SSF51735">
    <property type="entry name" value="NAD(P)-binding Rossmann-fold domains"/>
    <property type="match status" value="1"/>
</dbReference>
<dbReference type="InterPro" id="IPR045022">
    <property type="entry name" value="KDSR-like"/>
</dbReference>
<dbReference type="Gene3D" id="3.40.50.720">
    <property type="entry name" value="NAD(P)-binding Rossmann-like Domain"/>
    <property type="match status" value="1"/>
</dbReference>
<dbReference type="OrthoDB" id="10267115at2759"/>
<dbReference type="AlphaFoldDB" id="E6ZM73"/>
<name>E6ZM73_SPORE</name>
<keyword evidence="14" id="KW-1185">Reference proteome</keyword>
<evidence type="ECO:0000256" key="5">
    <source>
        <dbReference type="ARBA" id="ARBA00022857"/>
    </source>
</evidence>
<dbReference type="GO" id="GO:0006666">
    <property type="term" value="P:3-keto-sphinganine metabolic process"/>
    <property type="evidence" value="ECO:0007669"/>
    <property type="project" value="InterPro"/>
</dbReference>
<evidence type="ECO:0000256" key="1">
    <source>
        <dbReference type="ARBA" id="ARBA00004240"/>
    </source>
</evidence>
<keyword evidence="12" id="KW-0812">Transmembrane</keyword>
<dbReference type="VEuPathDB" id="FungiDB:sr11192"/>
<feature type="transmembrane region" description="Helical" evidence="12">
    <location>
        <begin position="177"/>
        <end position="195"/>
    </location>
</feature>
<comment type="function">
    <text evidence="10">Catalyzes the reduction of 3'-oxosphinganine (3-ketodihydrosphingosine/KDS) to sphinganine (dihydrosphingosine/DHS), the second step of de novo sphingolipid biosynthesis.</text>
</comment>
<dbReference type="EMBL" id="FQ311431">
    <property type="protein sequence ID" value="CBQ68330.1"/>
    <property type="molecule type" value="Genomic_DNA"/>
</dbReference>
<evidence type="ECO:0000256" key="9">
    <source>
        <dbReference type="ARBA" id="ARBA00026112"/>
    </source>
</evidence>
<dbReference type="InterPro" id="IPR002347">
    <property type="entry name" value="SDR_fam"/>
</dbReference>
<accession>E6ZM73</accession>
<keyword evidence="5" id="KW-0521">NADP</keyword>
<gene>
    <name evidence="13" type="ORF">sr11192</name>
</gene>
<comment type="subcellular location">
    <subcellularLocation>
        <location evidence="1">Endoplasmic reticulum</location>
    </subcellularLocation>
</comment>
<evidence type="ECO:0000256" key="8">
    <source>
        <dbReference type="ARBA" id="ARBA00023098"/>
    </source>
</evidence>
<evidence type="ECO:0000313" key="13">
    <source>
        <dbReference type="EMBL" id="CBQ68330.1"/>
    </source>
</evidence>
<dbReference type="Pfam" id="PF00106">
    <property type="entry name" value="adh_short"/>
    <property type="match status" value="1"/>
</dbReference>
<comment type="pathway">
    <text evidence="3">Sphingolipid metabolism.</text>
</comment>
<keyword evidence="12" id="KW-0472">Membrane</keyword>
<dbReference type="FunFam" id="3.40.50.720:FF:000468">
    <property type="entry name" value="Short-chain dehydrogenase, putative"/>
    <property type="match status" value="1"/>
</dbReference>
<evidence type="ECO:0000256" key="11">
    <source>
        <dbReference type="ARBA" id="ARBA00048930"/>
    </source>
</evidence>
<dbReference type="eggNOG" id="KOG1210">
    <property type="taxonomic scope" value="Eukaryota"/>
</dbReference>
<dbReference type="GO" id="GO:0047560">
    <property type="term" value="F:3-dehydrosphinganine reductase activity"/>
    <property type="evidence" value="ECO:0007669"/>
    <property type="project" value="UniProtKB-EC"/>
</dbReference>
<organism evidence="13 14">
    <name type="scientific">Sporisorium reilianum (strain SRZ2)</name>
    <name type="common">Maize head smut fungus</name>
    <dbReference type="NCBI Taxonomy" id="999809"/>
    <lineage>
        <taxon>Eukaryota</taxon>
        <taxon>Fungi</taxon>
        <taxon>Dikarya</taxon>
        <taxon>Basidiomycota</taxon>
        <taxon>Ustilaginomycotina</taxon>
        <taxon>Ustilaginomycetes</taxon>
        <taxon>Ustilaginales</taxon>
        <taxon>Ustilaginaceae</taxon>
        <taxon>Sporisorium</taxon>
    </lineage>
</organism>
<evidence type="ECO:0000313" key="14">
    <source>
        <dbReference type="Proteomes" id="UP000008867"/>
    </source>
</evidence>
<proteinExistence type="predicted"/>
<comment type="pathway">
    <text evidence="2">Lipid metabolism; sphingolipid metabolism.</text>
</comment>
<evidence type="ECO:0000256" key="3">
    <source>
        <dbReference type="ARBA" id="ARBA00004991"/>
    </source>
</evidence>
<dbReference type="PRINTS" id="PR00081">
    <property type="entry name" value="GDHRDH"/>
</dbReference>
<comment type="catalytic activity">
    <reaction evidence="11">
        <text>sphinganine + NADP(+) = 3-oxosphinganine + NADPH + H(+)</text>
        <dbReference type="Rhea" id="RHEA:22640"/>
        <dbReference type="ChEBI" id="CHEBI:15378"/>
        <dbReference type="ChEBI" id="CHEBI:57783"/>
        <dbReference type="ChEBI" id="CHEBI:57817"/>
        <dbReference type="ChEBI" id="CHEBI:58299"/>
        <dbReference type="ChEBI" id="CHEBI:58349"/>
        <dbReference type="EC" id="1.1.1.102"/>
    </reaction>
    <physiologicalReaction direction="right-to-left" evidence="11">
        <dbReference type="Rhea" id="RHEA:22642"/>
    </physiologicalReaction>
</comment>
<dbReference type="InterPro" id="IPR036291">
    <property type="entry name" value="NAD(P)-bd_dom_sf"/>
</dbReference>
<feature type="transmembrane region" description="Helical" evidence="12">
    <location>
        <begin position="12"/>
        <end position="34"/>
    </location>
</feature>
<keyword evidence="12" id="KW-1133">Transmembrane helix</keyword>
<dbReference type="CDD" id="cd08939">
    <property type="entry name" value="KDSR-like_SDR_c"/>
    <property type="match status" value="1"/>
</dbReference>
<evidence type="ECO:0000256" key="10">
    <source>
        <dbReference type="ARBA" id="ARBA00044737"/>
    </source>
</evidence>
<dbReference type="PANTHER" id="PTHR43550">
    <property type="entry name" value="3-KETODIHYDROSPHINGOSINE REDUCTASE"/>
    <property type="match status" value="1"/>
</dbReference>
<evidence type="ECO:0000256" key="4">
    <source>
        <dbReference type="ARBA" id="ARBA00022824"/>
    </source>
</evidence>
<reference evidence="13 14" key="1">
    <citation type="journal article" date="2010" name="Science">
        <title>Pathogenicity determinants in smut fungi revealed by genome comparison.</title>
        <authorList>
            <person name="Schirawski J."/>
            <person name="Mannhaupt G."/>
            <person name="Muench K."/>
            <person name="Brefort T."/>
            <person name="Schipper K."/>
            <person name="Doehlemann G."/>
            <person name="Di Stasio M."/>
            <person name="Roessel N."/>
            <person name="Mendoza-Mendoza A."/>
            <person name="Pester D."/>
            <person name="Mueller O."/>
            <person name="Winterberg B."/>
            <person name="Meyer E."/>
            <person name="Ghareeb H."/>
            <person name="Wollenberg T."/>
            <person name="Muensterkoetter M."/>
            <person name="Wong P."/>
            <person name="Walter M."/>
            <person name="Stukenbrock E."/>
            <person name="Gueldener U."/>
            <person name="Kahmann R."/>
        </authorList>
    </citation>
    <scope>NUCLEOTIDE SEQUENCE [LARGE SCALE GENOMIC DNA]</scope>
    <source>
        <strain evidence="14">SRZ2</strain>
    </source>
</reference>
<keyword evidence="7" id="KW-0560">Oxidoreductase</keyword>
<protein>
    <recommendedName>
        <fullName evidence="9">3-dehydrosphinganine reductase</fullName>
        <ecNumber evidence="9">1.1.1.102</ecNumber>
    </recommendedName>
</protein>
<evidence type="ECO:0000256" key="2">
    <source>
        <dbReference type="ARBA" id="ARBA00004760"/>
    </source>
</evidence>
<dbReference type="GO" id="GO:0005789">
    <property type="term" value="C:endoplasmic reticulum membrane"/>
    <property type="evidence" value="ECO:0007669"/>
    <property type="project" value="TreeGrafter"/>
</dbReference>
<keyword evidence="8" id="KW-0443">Lipid metabolism</keyword>
<feature type="transmembrane region" description="Helical" evidence="12">
    <location>
        <begin position="301"/>
        <end position="317"/>
    </location>
</feature>
<keyword evidence="4" id="KW-0256">Endoplasmic reticulum</keyword>
<evidence type="ECO:0000256" key="7">
    <source>
        <dbReference type="ARBA" id="ARBA00023002"/>
    </source>
</evidence>